<dbReference type="Pfam" id="PF05635">
    <property type="entry name" value="23S_rRNA_IVP"/>
    <property type="match status" value="1"/>
</dbReference>
<comment type="caution">
    <text evidence="1">The sequence shown here is derived from an EMBL/GenBank/DDBJ whole genome shotgun (WGS) entry which is preliminary data.</text>
</comment>
<evidence type="ECO:0000313" key="1">
    <source>
        <dbReference type="EMBL" id="TRO67401.1"/>
    </source>
</evidence>
<accession>A0A550I8U8</accession>
<dbReference type="NCBIfam" id="TIGR02436">
    <property type="entry name" value="four helix bundle protein"/>
    <property type="match status" value="1"/>
</dbReference>
<dbReference type="InterPro" id="IPR036583">
    <property type="entry name" value="23S_rRNA_IVS_sf"/>
</dbReference>
<gene>
    <name evidence="1" type="ORF">FGM01_05820</name>
</gene>
<dbReference type="AlphaFoldDB" id="A0A550I8U8"/>
<dbReference type="RefSeq" id="WP_143410352.1">
    <property type="nucleotide sequence ID" value="NZ_VHSF01000001.1"/>
</dbReference>
<dbReference type="SUPFAM" id="SSF158446">
    <property type="entry name" value="IVS-encoded protein-like"/>
    <property type="match status" value="1"/>
</dbReference>
<reference evidence="1 2" key="1">
    <citation type="submission" date="2019-06" db="EMBL/GenBank/DDBJ databases">
        <title>Gramella sabulilitoris sp. nov., isolated from a marine sand.</title>
        <authorList>
            <person name="Yoon J.-H."/>
        </authorList>
    </citation>
    <scope>NUCLEOTIDE SEQUENCE [LARGE SCALE GENOMIC DNA]</scope>
    <source>
        <strain evidence="1 2">HSMS-1</strain>
    </source>
</reference>
<keyword evidence="2" id="KW-1185">Reference proteome</keyword>
<protein>
    <submittedName>
        <fullName evidence="1">Four helix bundle protein</fullName>
    </submittedName>
</protein>
<dbReference type="Proteomes" id="UP000315131">
    <property type="component" value="Unassembled WGS sequence"/>
</dbReference>
<organism evidence="1 2">
    <name type="scientific">Christiangramia sabulilitoris</name>
    <dbReference type="NCBI Taxonomy" id="2583991"/>
    <lineage>
        <taxon>Bacteria</taxon>
        <taxon>Pseudomonadati</taxon>
        <taxon>Bacteroidota</taxon>
        <taxon>Flavobacteriia</taxon>
        <taxon>Flavobacteriales</taxon>
        <taxon>Flavobacteriaceae</taxon>
        <taxon>Christiangramia</taxon>
    </lineage>
</organism>
<dbReference type="InterPro" id="IPR012657">
    <property type="entry name" value="23S_rRNA-intervening_sequence"/>
</dbReference>
<proteinExistence type="predicted"/>
<dbReference type="Gene3D" id="1.20.1440.60">
    <property type="entry name" value="23S rRNA-intervening sequence"/>
    <property type="match status" value="1"/>
</dbReference>
<sequence>MEYFNFEKLEVYNKSILFTDLVYRITRGFPREEIYGLTTQFKRAANSISSYC</sequence>
<dbReference type="EMBL" id="VHSF01000001">
    <property type="protein sequence ID" value="TRO67401.1"/>
    <property type="molecule type" value="Genomic_DNA"/>
</dbReference>
<name>A0A550I8U8_9FLAO</name>
<dbReference type="OrthoDB" id="9811959at2"/>
<evidence type="ECO:0000313" key="2">
    <source>
        <dbReference type="Proteomes" id="UP000315131"/>
    </source>
</evidence>